<organism evidence="1 2">
    <name type="scientific">Colletotrichum musicola</name>
    <dbReference type="NCBI Taxonomy" id="2175873"/>
    <lineage>
        <taxon>Eukaryota</taxon>
        <taxon>Fungi</taxon>
        <taxon>Dikarya</taxon>
        <taxon>Ascomycota</taxon>
        <taxon>Pezizomycotina</taxon>
        <taxon>Sordariomycetes</taxon>
        <taxon>Hypocreomycetidae</taxon>
        <taxon>Glomerellales</taxon>
        <taxon>Glomerellaceae</taxon>
        <taxon>Colletotrichum</taxon>
        <taxon>Colletotrichum orchidearum species complex</taxon>
    </lineage>
</organism>
<proteinExistence type="predicted"/>
<dbReference type="EMBL" id="WIGM01000450">
    <property type="protein sequence ID" value="KAF6824880.1"/>
    <property type="molecule type" value="Genomic_DNA"/>
</dbReference>
<evidence type="ECO:0008006" key="3">
    <source>
        <dbReference type="Google" id="ProtNLM"/>
    </source>
</evidence>
<protein>
    <recommendedName>
        <fullName evidence="3">Lipocalin-like domain-containing protein</fullName>
    </recommendedName>
</protein>
<name>A0A8H6K5J9_9PEZI</name>
<evidence type="ECO:0000313" key="2">
    <source>
        <dbReference type="Proteomes" id="UP000639643"/>
    </source>
</evidence>
<keyword evidence="2" id="KW-1185">Reference proteome</keyword>
<dbReference type="AlphaFoldDB" id="A0A8H6K5J9"/>
<sequence>MKCDKALKCLVGGWASSTPSSRNTTTGEIIPEWHSPYPSGGAVWSPSGHLSFVVTSNDTTEADVRPRELTLPAKPTDPDSRWALVGQHSIAVLATSQFTEITSCGGKPRGGGRGRKQQQCEKGPAGILVNDVISATLPSWVDLKLVNEFEFYDDCNVQVQRSQVSPDLVQTVWFYRRPQVQTFA</sequence>
<dbReference type="Proteomes" id="UP000639643">
    <property type="component" value="Unassembled WGS sequence"/>
</dbReference>
<accession>A0A8H6K5J9</accession>
<comment type="caution">
    <text evidence="1">The sequence shown here is derived from an EMBL/GenBank/DDBJ whole genome shotgun (WGS) entry which is preliminary data.</text>
</comment>
<dbReference type="OrthoDB" id="3904217at2759"/>
<gene>
    <name evidence="1" type="ORF">CMUS01_10056</name>
</gene>
<reference evidence="1" key="1">
    <citation type="journal article" date="2020" name="Phytopathology">
        <title>Genome Sequence Resources of Colletotrichum truncatum, C. plurivorum, C. musicola, and C. sojae: Four Species Pathogenic to Soybean (Glycine max).</title>
        <authorList>
            <person name="Rogerio F."/>
            <person name="Boufleur T.R."/>
            <person name="Ciampi-Guillardi M."/>
            <person name="Sukno S.A."/>
            <person name="Thon M.R."/>
            <person name="Massola Junior N.S."/>
            <person name="Baroncelli R."/>
        </authorList>
    </citation>
    <scope>NUCLEOTIDE SEQUENCE</scope>
    <source>
        <strain evidence="1">LFN0074</strain>
    </source>
</reference>
<evidence type="ECO:0000313" key="1">
    <source>
        <dbReference type="EMBL" id="KAF6824880.1"/>
    </source>
</evidence>